<name>A0ABR9ZZY2_9FIRM</name>
<evidence type="ECO:0000313" key="2">
    <source>
        <dbReference type="Proteomes" id="UP000614200"/>
    </source>
</evidence>
<proteinExistence type="predicted"/>
<keyword evidence="2" id="KW-1185">Reference proteome</keyword>
<reference evidence="1 2" key="1">
    <citation type="submission" date="2020-11" db="EMBL/GenBank/DDBJ databases">
        <title>Fusibacter basophilias sp. nov.</title>
        <authorList>
            <person name="Qiu D."/>
        </authorList>
    </citation>
    <scope>NUCLEOTIDE SEQUENCE [LARGE SCALE GENOMIC DNA]</scope>
    <source>
        <strain evidence="1 2">Q10-2</strain>
    </source>
</reference>
<evidence type="ECO:0000313" key="1">
    <source>
        <dbReference type="EMBL" id="MBF4696007.1"/>
    </source>
</evidence>
<organism evidence="1 2">
    <name type="scientific">Fusibacter ferrireducens</name>
    <dbReference type="NCBI Taxonomy" id="2785058"/>
    <lineage>
        <taxon>Bacteria</taxon>
        <taxon>Bacillati</taxon>
        <taxon>Bacillota</taxon>
        <taxon>Clostridia</taxon>
        <taxon>Eubacteriales</taxon>
        <taxon>Eubacteriales Family XII. Incertae Sedis</taxon>
        <taxon>Fusibacter</taxon>
    </lineage>
</organism>
<sequence>MAIMSSRLIRHEICKDEIKNLGGHVIDIQGIMFLVKFDINGHKITYAYHLNEDNTYLLERVKPYFLSIGFYKDEEDIVDCIKVDIEQFRNAMYSSNFEQFITIDNHLSKLVRLFEDLYLYYNINKEDLAILDQSVDLILDNIKVIMKHSERVYTKKDPDVLCEEIEF</sequence>
<dbReference type="EMBL" id="JADKNH010000027">
    <property type="protein sequence ID" value="MBF4696007.1"/>
    <property type="molecule type" value="Genomic_DNA"/>
</dbReference>
<protein>
    <submittedName>
        <fullName evidence="1">Uncharacterized protein</fullName>
    </submittedName>
</protein>
<gene>
    <name evidence="1" type="ORF">ISU02_23150</name>
</gene>
<accession>A0ABR9ZZY2</accession>
<dbReference type="RefSeq" id="WP_194704241.1">
    <property type="nucleotide sequence ID" value="NZ_JADKNH010000027.1"/>
</dbReference>
<dbReference type="Proteomes" id="UP000614200">
    <property type="component" value="Unassembled WGS sequence"/>
</dbReference>
<comment type="caution">
    <text evidence="1">The sequence shown here is derived from an EMBL/GenBank/DDBJ whole genome shotgun (WGS) entry which is preliminary data.</text>
</comment>